<evidence type="ECO:0000313" key="1">
    <source>
        <dbReference type="EMBL" id="SUP76841.1"/>
    </source>
</evidence>
<name>A0A380PTH7_YERFR</name>
<evidence type="ECO:0000313" key="2">
    <source>
        <dbReference type="Proteomes" id="UP000254835"/>
    </source>
</evidence>
<dbReference type="RefSeq" id="WP_032910276.1">
    <property type="nucleotide sequence ID" value="NZ_CABMMH010000009.1"/>
</dbReference>
<reference evidence="1 2" key="1">
    <citation type="submission" date="2018-06" db="EMBL/GenBank/DDBJ databases">
        <authorList>
            <consortium name="Pathogen Informatics"/>
            <person name="Doyle S."/>
        </authorList>
    </citation>
    <scope>NUCLEOTIDE SEQUENCE [LARGE SCALE GENOMIC DNA]</scope>
    <source>
        <strain evidence="1 2">NCTC11470</strain>
    </source>
</reference>
<dbReference type="GeneID" id="57907707"/>
<dbReference type="Proteomes" id="UP000254835">
    <property type="component" value="Unassembled WGS sequence"/>
</dbReference>
<gene>
    <name evidence="1" type="ORF">NCTC11470_01896</name>
</gene>
<organism evidence="1 2">
    <name type="scientific">Yersinia frederiksenii</name>
    <dbReference type="NCBI Taxonomy" id="29484"/>
    <lineage>
        <taxon>Bacteria</taxon>
        <taxon>Pseudomonadati</taxon>
        <taxon>Pseudomonadota</taxon>
        <taxon>Gammaproteobacteria</taxon>
        <taxon>Enterobacterales</taxon>
        <taxon>Yersiniaceae</taxon>
        <taxon>Yersinia</taxon>
    </lineage>
</organism>
<dbReference type="AlphaFoldDB" id="A0A380PTH7"/>
<dbReference type="EMBL" id="UHJA01000001">
    <property type="protein sequence ID" value="SUP76841.1"/>
    <property type="molecule type" value="Genomic_DNA"/>
</dbReference>
<dbReference type="OrthoDB" id="9787435at2"/>
<protein>
    <submittedName>
        <fullName evidence="1">Uncharacterized protein</fullName>
    </submittedName>
</protein>
<sequence>MRTAIVKMLGNTLFFQFSEPTPLPGETVINVTVVGIKQLDRAIAKRTHDSSPKNSPYYS</sequence>
<proteinExistence type="predicted"/>
<accession>A0A380PTH7</accession>